<dbReference type="GeneID" id="85317200"/>
<evidence type="ECO:0000313" key="3">
    <source>
        <dbReference type="Proteomes" id="UP001172101"/>
    </source>
</evidence>
<dbReference type="Proteomes" id="UP001172101">
    <property type="component" value="Unassembled WGS sequence"/>
</dbReference>
<feature type="region of interest" description="Disordered" evidence="1">
    <location>
        <begin position="371"/>
        <end position="453"/>
    </location>
</feature>
<dbReference type="EMBL" id="JAUIRO010000003">
    <property type="protein sequence ID" value="KAK0722886.1"/>
    <property type="molecule type" value="Genomic_DNA"/>
</dbReference>
<keyword evidence="3" id="KW-1185">Reference proteome</keyword>
<evidence type="ECO:0008006" key="4">
    <source>
        <dbReference type="Google" id="ProtNLM"/>
    </source>
</evidence>
<sequence>MMCRSELCKAAPLFLFICWRPRYLITAPYQVIWTDYRSPNCCPPQPRPHRLEQLQCPVFSSYLLHSHSHSNPTWSMMQPKRKWAPIFPPQHHFAPRTPKRQKSNRTADGSISTMAAASSGSPLPAVDKGKDTDTDMDYEPVDYRDLKAWIAEQEALPQPAPLTEIQKEAIAKLRASLGGWPEPELGDTNWVGLLHRKYSCSDTHIYIYLYHKCMRHYLFFFFALVLGYRDAHQAGGAVVLFADEPAPQFKWVCHCTFRGTAASEPQQFPGPDGGLLAAADGSGGGALVAPSFARKKDAKQYAAKSCVEWLMAENRMPSDGLSVVFPKTKTAAVSSLPPPPPPHPPDPVSEGGALVTKDGDAIWAPAAITTATKKQKNKSAASPAAVAGNNGSNALMPDSPSPPPPPLASLDDDNTNDTIAAPLSPTPGQPPKKPAPTNTARSTAPTTIDVHDPSVPTEARVVEMCRRLGMAVPRYVVAQAEENATFFSARPNFGAADAVVLPDGLGVVRNIYSRRAAREAAAADVLAYLLRVERERVAEAEALIAELRAAVGVN</sequence>
<protein>
    <recommendedName>
        <fullName evidence="4">DRBM domain-containing protein</fullName>
    </recommendedName>
</protein>
<feature type="compositionally biased region" description="Pro residues" evidence="1">
    <location>
        <begin position="336"/>
        <end position="347"/>
    </location>
</feature>
<reference evidence="2" key="1">
    <citation type="submission" date="2023-06" db="EMBL/GenBank/DDBJ databases">
        <title>Genome-scale phylogeny and comparative genomics of the fungal order Sordariales.</title>
        <authorList>
            <consortium name="Lawrence Berkeley National Laboratory"/>
            <person name="Hensen N."/>
            <person name="Bonometti L."/>
            <person name="Westerberg I."/>
            <person name="Brannstrom I.O."/>
            <person name="Guillou S."/>
            <person name="Cros-Aarteil S."/>
            <person name="Calhoun S."/>
            <person name="Haridas S."/>
            <person name="Kuo A."/>
            <person name="Mondo S."/>
            <person name="Pangilinan J."/>
            <person name="Riley R."/>
            <person name="LaButti K."/>
            <person name="Andreopoulos B."/>
            <person name="Lipzen A."/>
            <person name="Chen C."/>
            <person name="Yanf M."/>
            <person name="Daum C."/>
            <person name="Ng V."/>
            <person name="Clum A."/>
            <person name="Steindorff A."/>
            <person name="Ohm R."/>
            <person name="Martin F."/>
            <person name="Silar P."/>
            <person name="Natvig D."/>
            <person name="Lalanne C."/>
            <person name="Gautier V."/>
            <person name="Ament-velasquez S.L."/>
            <person name="Kruys A."/>
            <person name="Hutchinson M.I."/>
            <person name="Powell A.J."/>
            <person name="Barry K."/>
            <person name="Miller A.N."/>
            <person name="Grigoriev I.V."/>
            <person name="Debuchy R."/>
            <person name="Gladieux P."/>
            <person name="Thoren M.H."/>
            <person name="Johannesson H."/>
        </authorList>
    </citation>
    <scope>NUCLEOTIDE SEQUENCE</scope>
    <source>
        <strain evidence="2">SMH2392-1A</strain>
    </source>
</reference>
<feature type="region of interest" description="Disordered" evidence="1">
    <location>
        <begin position="331"/>
        <end position="354"/>
    </location>
</feature>
<organism evidence="2 3">
    <name type="scientific">Lasiosphaeria miniovina</name>
    <dbReference type="NCBI Taxonomy" id="1954250"/>
    <lineage>
        <taxon>Eukaryota</taxon>
        <taxon>Fungi</taxon>
        <taxon>Dikarya</taxon>
        <taxon>Ascomycota</taxon>
        <taxon>Pezizomycotina</taxon>
        <taxon>Sordariomycetes</taxon>
        <taxon>Sordariomycetidae</taxon>
        <taxon>Sordariales</taxon>
        <taxon>Lasiosphaeriaceae</taxon>
        <taxon>Lasiosphaeria</taxon>
    </lineage>
</organism>
<proteinExistence type="predicted"/>
<feature type="compositionally biased region" description="Polar residues" evidence="1">
    <location>
        <begin position="104"/>
        <end position="121"/>
    </location>
</feature>
<dbReference type="AlphaFoldDB" id="A0AA40E3N4"/>
<gene>
    <name evidence="2" type="ORF">B0T26DRAFT_239088</name>
</gene>
<comment type="caution">
    <text evidence="2">The sequence shown here is derived from an EMBL/GenBank/DDBJ whole genome shotgun (WGS) entry which is preliminary data.</text>
</comment>
<dbReference type="RefSeq" id="XP_060298810.1">
    <property type="nucleotide sequence ID" value="XM_060433930.1"/>
</dbReference>
<feature type="compositionally biased region" description="Polar residues" evidence="1">
    <location>
        <begin position="437"/>
        <end position="446"/>
    </location>
</feature>
<feature type="region of interest" description="Disordered" evidence="1">
    <location>
        <begin position="90"/>
        <end position="132"/>
    </location>
</feature>
<evidence type="ECO:0000256" key="1">
    <source>
        <dbReference type="SAM" id="MobiDB-lite"/>
    </source>
</evidence>
<evidence type="ECO:0000313" key="2">
    <source>
        <dbReference type="EMBL" id="KAK0722886.1"/>
    </source>
</evidence>
<feature type="compositionally biased region" description="Pro residues" evidence="1">
    <location>
        <begin position="424"/>
        <end position="434"/>
    </location>
</feature>
<accession>A0AA40E3N4</accession>
<name>A0AA40E3N4_9PEZI</name>
<feature type="compositionally biased region" description="Basic residues" evidence="1">
    <location>
        <begin position="93"/>
        <end position="103"/>
    </location>
</feature>